<feature type="transmembrane region" description="Helical" evidence="5">
    <location>
        <begin position="178"/>
        <end position="202"/>
    </location>
</feature>
<dbReference type="Pfam" id="PF01699">
    <property type="entry name" value="Na_Ca_ex"/>
    <property type="match status" value="2"/>
</dbReference>
<feature type="domain" description="Sodium/calcium exchanger membrane region" evidence="6">
    <location>
        <begin position="8"/>
        <end position="131"/>
    </location>
</feature>
<dbReference type="PANTHER" id="PTHR10846:SF8">
    <property type="entry name" value="INNER MEMBRANE PROTEIN YRBG"/>
    <property type="match status" value="1"/>
</dbReference>
<organism evidence="7 8">
    <name type="scientific">Nonomuraea zeae</name>
    <dbReference type="NCBI Taxonomy" id="1642303"/>
    <lineage>
        <taxon>Bacteria</taxon>
        <taxon>Bacillati</taxon>
        <taxon>Actinomycetota</taxon>
        <taxon>Actinomycetes</taxon>
        <taxon>Streptosporangiales</taxon>
        <taxon>Streptosporangiaceae</taxon>
        <taxon>Nonomuraea</taxon>
    </lineage>
</organism>
<gene>
    <name evidence="7" type="ORF">ETD85_40235</name>
</gene>
<dbReference type="OrthoDB" id="9794225at2"/>
<evidence type="ECO:0000313" key="7">
    <source>
        <dbReference type="EMBL" id="TMR27114.1"/>
    </source>
</evidence>
<comment type="caution">
    <text evidence="7">The sequence shown here is derived from an EMBL/GenBank/DDBJ whole genome shotgun (WGS) entry which is preliminary data.</text>
</comment>
<evidence type="ECO:0000256" key="5">
    <source>
        <dbReference type="SAM" id="Phobius"/>
    </source>
</evidence>
<dbReference type="InterPro" id="IPR044880">
    <property type="entry name" value="NCX_ion-bd_dom_sf"/>
</dbReference>
<feature type="transmembrane region" description="Helical" evidence="5">
    <location>
        <begin position="34"/>
        <end position="56"/>
    </location>
</feature>
<dbReference type="GO" id="GO:0005886">
    <property type="term" value="C:plasma membrane"/>
    <property type="evidence" value="ECO:0007669"/>
    <property type="project" value="TreeGrafter"/>
</dbReference>
<dbReference type="InterPro" id="IPR004837">
    <property type="entry name" value="NaCa_Exmemb"/>
</dbReference>
<evidence type="ECO:0000256" key="4">
    <source>
        <dbReference type="ARBA" id="ARBA00023136"/>
    </source>
</evidence>
<evidence type="ECO:0000256" key="3">
    <source>
        <dbReference type="ARBA" id="ARBA00022989"/>
    </source>
</evidence>
<reference evidence="7 8" key="1">
    <citation type="submission" date="2019-05" db="EMBL/GenBank/DDBJ databases">
        <title>Draft genome sequence of Nonomuraea zeae DSM 100528.</title>
        <authorList>
            <person name="Saricaoglu S."/>
            <person name="Isik K."/>
        </authorList>
    </citation>
    <scope>NUCLEOTIDE SEQUENCE [LARGE SCALE GENOMIC DNA]</scope>
    <source>
        <strain evidence="7 8">DSM 100528</strain>
    </source>
</reference>
<feature type="transmembrane region" description="Helical" evidence="5">
    <location>
        <begin position="208"/>
        <end position="225"/>
    </location>
</feature>
<feature type="transmembrane region" description="Helical" evidence="5">
    <location>
        <begin position="68"/>
        <end position="89"/>
    </location>
</feature>
<keyword evidence="2 5" id="KW-0812">Transmembrane</keyword>
<feature type="transmembrane region" description="Helical" evidence="5">
    <location>
        <begin position="266"/>
        <end position="286"/>
    </location>
</feature>
<dbReference type="GO" id="GO:0006874">
    <property type="term" value="P:intracellular calcium ion homeostasis"/>
    <property type="evidence" value="ECO:0007669"/>
    <property type="project" value="TreeGrafter"/>
</dbReference>
<proteinExistence type="predicted"/>
<keyword evidence="4 5" id="KW-0472">Membrane</keyword>
<protein>
    <submittedName>
        <fullName evidence="7">Sodium:calcium antiporter</fullName>
    </submittedName>
</protein>
<dbReference type="AlphaFoldDB" id="A0A5S4G3M6"/>
<dbReference type="Proteomes" id="UP000306628">
    <property type="component" value="Unassembled WGS sequence"/>
</dbReference>
<feature type="domain" description="Sodium/calcium exchanger membrane region" evidence="6">
    <location>
        <begin position="178"/>
        <end position="312"/>
    </location>
</feature>
<dbReference type="GO" id="GO:0008273">
    <property type="term" value="F:calcium, potassium:sodium antiporter activity"/>
    <property type="evidence" value="ECO:0007669"/>
    <property type="project" value="TreeGrafter"/>
</dbReference>
<keyword evidence="8" id="KW-1185">Reference proteome</keyword>
<evidence type="ECO:0000259" key="6">
    <source>
        <dbReference type="Pfam" id="PF01699"/>
    </source>
</evidence>
<dbReference type="Gene3D" id="1.20.1420.30">
    <property type="entry name" value="NCX, central ion-binding region"/>
    <property type="match status" value="1"/>
</dbReference>
<evidence type="ECO:0000256" key="1">
    <source>
        <dbReference type="ARBA" id="ARBA00004141"/>
    </source>
</evidence>
<evidence type="ECO:0000256" key="2">
    <source>
        <dbReference type="ARBA" id="ARBA00022692"/>
    </source>
</evidence>
<evidence type="ECO:0000313" key="8">
    <source>
        <dbReference type="Proteomes" id="UP000306628"/>
    </source>
</evidence>
<feature type="transmembrane region" description="Helical" evidence="5">
    <location>
        <begin position="293"/>
        <end position="311"/>
    </location>
</feature>
<dbReference type="EMBL" id="VCKX01000177">
    <property type="protein sequence ID" value="TMR27114.1"/>
    <property type="molecule type" value="Genomic_DNA"/>
</dbReference>
<feature type="transmembrane region" description="Helical" evidence="5">
    <location>
        <begin position="237"/>
        <end position="260"/>
    </location>
</feature>
<dbReference type="GO" id="GO:0005262">
    <property type="term" value="F:calcium channel activity"/>
    <property type="evidence" value="ECO:0007669"/>
    <property type="project" value="TreeGrafter"/>
</dbReference>
<name>A0A5S4G3M6_9ACTN</name>
<dbReference type="RefSeq" id="WP_138695084.1">
    <property type="nucleotide sequence ID" value="NZ_JBHSAZ010000043.1"/>
</dbReference>
<sequence length="312" mass="31345">MLLLIAEIVAGWAMLAFAADHLLVGSGRLAERLGLQPAVVGTLVIGCVAGAPEVIVVATSGLRGHGELAAAALVGANLVNVTLVLGVGGLMGGLAVRSRLLQREALLSVAAVTVFAILLLHGLGLGASVTLAAALAGALALLHHLARSAPGDEVAIQATRYLRTDAPQHPGREVRRTLLGLAGVLSGAQLLVMGASGFSAWTGASADLAAFTLVAFGLALPDLLFTLRAQRYGGGDLVIATLLGANLITSLAGGAIAAFTSRQAPTLAPTLIIAMVAVSGTTWLLLAPGTPLGRPQSAILVMAYALLLLLSI</sequence>
<accession>A0A5S4G3M6</accession>
<comment type="subcellular location">
    <subcellularLocation>
        <location evidence="1">Membrane</location>
        <topology evidence="1">Multi-pass membrane protein</topology>
    </subcellularLocation>
</comment>
<feature type="transmembrane region" description="Helical" evidence="5">
    <location>
        <begin position="109"/>
        <end position="142"/>
    </location>
</feature>
<keyword evidence="3 5" id="KW-1133">Transmembrane helix</keyword>
<dbReference type="PANTHER" id="PTHR10846">
    <property type="entry name" value="SODIUM/POTASSIUM/CALCIUM EXCHANGER"/>
    <property type="match status" value="1"/>
</dbReference>
<dbReference type="InterPro" id="IPR004481">
    <property type="entry name" value="K/Na/Ca-exchanger"/>
</dbReference>